<keyword evidence="3" id="KW-0288">FMN</keyword>
<reference evidence="9" key="1">
    <citation type="submission" date="2020-04" db="EMBL/GenBank/DDBJ databases">
        <authorList>
            <person name="Zhang T."/>
        </authorList>
    </citation>
    <scope>NUCLEOTIDE SEQUENCE</scope>
    <source>
        <strain evidence="9">HKST-UBA14</strain>
    </source>
</reference>
<comment type="catalytic activity">
    <reaction evidence="7">
        <text>riboflavin + ATP = FMN + ADP + H(+)</text>
        <dbReference type="Rhea" id="RHEA:14357"/>
        <dbReference type="ChEBI" id="CHEBI:15378"/>
        <dbReference type="ChEBI" id="CHEBI:30616"/>
        <dbReference type="ChEBI" id="CHEBI:57986"/>
        <dbReference type="ChEBI" id="CHEBI:58210"/>
        <dbReference type="ChEBI" id="CHEBI:456216"/>
        <dbReference type="EC" id="2.7.1.26"/>
    </reaction>
</comment>
<evidence type="ECO:0000313" key="9">
    <source>
        <dbReference type="EMBL" id="MCA9384008.1"/>
    </source>
</evidence>
<feature type="domain" description="Riboflavin kinase" evidence="8">
    <location>
        <begin position="11"/>
        <end position="128"/>
    </location>
</feature>
<dbReference type="InterPro" id="IPR023465">
    <property type="entry name" value="Riboflavin_kinase_dom_sf"/>
</dbReference>
<evidence type="ECO:0000259" key="8">
    <source>
        <dbReference type="SMART" id="SM00904"/>
    </source>
</evidence>
<organism evidence="9 10">
    <name type="scientific">Candidatus Dojkabacteria bacterium</name>
    <dbReference type="NCBI Taxonomy" id="2099670"/>
    <lineage>
        <taxon>Bacteria</taxon>
        <taxon>Candidatus Dojkabacteria</taxon>
    </lineage>
</organism>
<dbReference type="InterPro" id="IPR015865">
    <property type="entry name" value="Riboflavin_kinase_bac/euk"/>
</dbReference>
<dbReference type="Pfam" id="PF01687">
    <property type="entry name" value="Flavokinase"/>
    <property type="match status" value="1"/>
</dbReference>
<evidence type="ECO:0000256" key="3">
    <source>
        <dbReference type="ARBA" id="ARBA00022643"/>
    </source>
</evidence>
<dbReference type="SUPFAM" id="SSF82114">
    <property type="entry name" value="Riboflavin kinase-like"/>
    <property type="match status" value="1"/>
</dbReference>
<dbReference type="SMART" id="SM00904">
    <property type="entry name" value="Flavokinase"/>
    <property type="match status" value="1"/>
</dbReference>
<protein>
    <recommendedName>
        <fullName evidence="1">riboflavin kinase</fullName>
        <ecNumber evidence="1">2.7.1.26</ecNumber>
    </recommendedName>
</protein>
<reference evidence="9" key="2">
    <citation type="journal article" date="2021" name="Microbiome">
        <title>Successional dynamics and alternative stable states in a saline activated sludge microbial community over 9 years.</title>
        <authorList>
            <person name="Wang Y."/>
            <person name="Ye J."/>
            <person name="Ju F."/>
            <person name="Liu L."/>
            <person name="Boyd J.A."/>
            <person name="Deng Y."/>
            <person name="Parks D.H."/>
            <person name="Jiang X."/>
            <person name="Yin X."/>
            <person name="Woodcroft B.J."/>
            <person name="Tyson G.W."/>
            <person name="Hugenholtz P."/>
            <person name="Polz M.F."/>
            <person name="Zhang T."/>
        </authorList>
    </citation>
    <scope>NUCLEOTIDE SEQUENCE</scope>
    <source>
        <strain evidence="9">HKST-UBA14</strain>
    </source>
</reference>
<evidence type="ECO:0000256" key="5">
    <source>
        <dbReference type="ARBA" id="ARBA00022741"/>
    </source>
</evidence>
<dbReference type="GO" id="GO:0009398">
    <property type="term" value="P:FMN biosynthetic process"/>
    <property type="evidence" value="ECO:0007669"/>
    <property type="project" value="TreeGrafter"/>
</dbReference>
<evidence type="ECO:0000256" key="2">
    <source>
        <dbReference type="ARBA" id="ARBA00022630"/>
    </source>
</evidence>
<proteinExistence type="predicted"/>
<keyword evidence="4" id="KW-0808">Transferase</keyword>
<evidence type="ECO:0000256" key="1">
    <source>
        <dbReference type="ARBA" id="ARBA00012105"/>
    </source>
</evidence>
<dbReference type="PANTHER" id="PTHR22749">
    <property type="entry name" value="RIBOFLAVIN KINASE/FMN ADENYLYLTRANSFERASE"/>
    <property type="match status" value="1"/>
</dbReference>
<dbReference type="GO" id="GO:0005524">
    <property type="term" value="F:ATP binding"/>
    <property type="evidence" value="ECO:0007669"/>
    <property type="project" value="UniProtKB-KW"/>
</dbReference>
<evidence type="ECO:0000256" key="4">
    <source>
        <dbReference type="ARBA" id="ARBA00022679"/>
    </source>
</evidence>
<keyword evidence="5" id="KW-0547">Nucleotide-binding</keyword>
<sequence>MSKDEIKINKKFQGVVVEGSKKGREIGFPTANLNVKEDFELAYGVYACKVRVEHGFYQGILHYGPKLTFGEIIPLFEVHILGLNRDIYGMVLEIELVSYIRGTMKFADEEKLQKQIQSDLEKAKQIFLNEN</sequence>
<dbReference type="GO" id="GO:0009231">
    <property type="term" value="P:riboflavin biosynthetic process"/>
    <property type="evidence" value="ECO:0007669"/>
    <property type="project" value="InterPro"/>
</dbReference>
<keyword evidence="2" id="KW-0285">Flavoprotein</keyword>
<dbReference type="GO" id="GO:0008531">
    <property type="term" value="F:riboflavin kinase activity"/>
    <property type="evidence" value="ECO:0007669"/>
    <property type="project" value="UniProtKB-EC"/>
</dbReference>
<keyword evidence="6" id="KW-0067">ATP-binding</keyword>
<evidence type="ECO:0000256" key="7">
    <source>
        <dbReference type="ARBA" id="ARBA00047880"/>
    </source>
</evidence>
<gene>
    <name evidence="9" type="ORF">KC909_06630</name>
</gene>
<dbReference type="EMBL" id="JAGQLK010000211">
    <property type="protein sequence ID" value="MCA9384008.1"/>
    <property type="molecule type" value="Genomic_DNA"/>
</dbReference>
<accession>A0A955L788</accession>
<dbReference type="Gene3D" id="2.40.30.30">
    <property type="entry name" value="Riboflavin kinase-like"/>
    <property type="match status" value="1"/>
</dbReference>
<comment type="caution">
    <text evidence="9">The sequence shown here is derived from an EMBL/GenBank/DDBJ whole genome shotgun (WGS) entry which is preliminary data.</text>
</comment>
<dbReference type="AlphaFoldDB" id="A0A955L788"/>
<dbReference type="EC" id="2.7.1.26" evidence="1"/>
<name>A0A955L788_9BACT</name>
<dbReference type="Proteomes" id="UP000783287">
    <property type="component" value="Unassembled WGS sequence"/>
</dbReference>
<evidence type="ECO:0000313" key="10">
    <source>
        <dbReference type="Proteomes" id="UP000783287"/>
    </source>
</evidence>
<dbReference type="PANTHER" id="PTHR22749:SF6">
    <property type="entry name" value="RIBOFLAVIN KINASE"/>
    <property type="match status" value="1"/>
</dbReference>
<dbReference type="InterPro" id="IPR023468">
    <property type="entry name" value="Riboflavin_kinase"/>
</dbReference>
<keyword evidence="9" id="KW-0418">Kinase</keyword>
<evidence type="ECO:0000256" key="6">
    <source>
        <dbReference type="ARBA" id="ARBA00022840"/>
    </source>
</evidence>